<comment type="caution">
    <text evidence="2">The sequence shown here is derived from an EMBL/GenBank/DDBJ whole genome shotgun (WGS) entry which is preliminary data.</text>
</comment>
<evidence type="ECO:0000313" key="2">
    <source>
        <dbReference type="EMBL" id="NBE08038.1"/>
    </source>
</evidence>
<reference evidence="3" key="1">
    <citation type="submission" date="2020-01" db="EMBL/GenBank/DDBJ databases">
        <title>Sphingomonas sp. strain CSW-10.</title>
        <authorList>
            <person name="Chen W.-M."/>
        </authorList>
    </citation>
    <scope>NUCLEOTIDE SEQUENCE [LARGE SCALE GENOMIC DNA]</scope>
    <source>
        <strain evidence="3">CCP-1</strain>
    </source>
</reference>
<proteinExistence type="predicted"/>
<gene>
    <name evidence="2" type="primary">cpaB</name>
    <name evidence="2" type="ORF">GU920_10860</name>
</gene>
<dbReference type="Pfam" id="PF16976">
    <property type="entry name" value="RcpC"/>
    <property type="match status" value="1"/>
</dbReference>
<name>A0ABW9Y666_9RHOB</name>
<keyword evidence="3" id="KW-1185">Reference proteome</keyword>
<dbReference type="InterPro" id="IPR017592">
    <property type="entry name" value="Pilus_assmbl_Flp-typ_CpaB"/>
</dbReference>
<dbReference type="NCBIfam" id="TIGR03177">
    <property type="entry name" value="pilus_cpaB"/>
    <property type="match status" value="1"/>
</dbReference>
<accession>A0ABW9Y666</accession>
<sequence>MRMIFGLVLLVGVALAGFAVYMAQGYINQTASQLDRERAFRAQVGELVEVYVVTKPLRYGDPLLAEDVKKIFWQKNALPEGTFSDEALLFPPDEERPRYVLRPMETHEPILAVKITEPGQPAGLTGALEDGKRAFAISVNASSGVSGFVYPGNYVDVYWTGSDGSREITRLIESSVNVIAIDQTAAGATTGGAIVAQTVTVQATPEQVARLAQAQATGRLALSLVGADTAGIDDKIEVDSASLLGITPEEVIEVEAERVCTIRNRKGGEVVEIPIPCTN</sequence>
<dbReference type="EMBL" id="JAAATW010000002">
    <property type="protein sequence ID" value="NBE08038.1"/>
    <property type="molecule type" value="Genomic_DNA"/>
</dbReference>
<dbReference type="CDD" id="cd11614">
    <property type="entry name" value="SAF_CpaB_FlgA_like"/>
    <property type="match status" value="1"/>
</dbReference>
<feature type="domain" description="SAF" evidence="1">
    <location>
        <begin position="48"/>
        <end position="116"/>
    </location>
</feature>
<dbReference type="RefSeq" id="WP_161767029.1">
    <property type="nucleotide sequence ID" value="NZ_JAAATW010000002.1"/>
</dbReference>
<organism evidence="2 3">
    <name type="scientific">Paragemmobacter ruber</name>
    <dbReference type="NCBI Taxonomy" id="1985673"/>
    <lineage>
        <taxon>Bacteria</taxon>
        <taxon>Pseudomonadati</taxon>
        <taxon>Pseudomonadota</taxon>
        <taxon>Alphaproteobacteria</taxon>
        <taxon>Rhodobacterales</taxon>
        <taxon>Paracoccaceae</taxon>
        <taxon>Paragemmobacter</taxon>
    </lineage>
</organism>
<dbReference type="SMART" id="SM00858">
    <property type="entry name" value="SAF"/>
    <property type="match status" value="1"/>
</dbReference>
<dbReference type="InterPro" id="IPR031571">
    <property type="entry name" value="RcpC_dom"/>
</dbReference>
<dbReference type="Proteomes" id="UP001517376">
    <property type="component" value="Unassembled WGS sequence"/>
</dbReference>
<dbReference type="InterPro" id="IPR013974">
    <property type="entry name" value="SAF"/>
</dbReference>
<evidence type="ECO:0000259" key="1">
    <source>
        <dbReference type="SMART" id="SM00858"/>
    </source>
</evidence>
<protein>
    <submittedName>
        <fullName evidence="2">Flp pilus assembly protein CpaB</fullName>
    </submittedName>
</protein>
<evidence type="ECO:0000313" key="3">
    <source>
        <dbReference type="Proteomes" id="UP001517376"/>
    </source>
</evidence>